<dbReference type="CDD" id="cd00565">
    <property type="entry name" value="Ubl_ThiS"/>
    <property type="match status" value="1"/>
</dbReference>
<dbReference type="STRING" id="721133.SAMN05216176_10531"/>
<protein>
    <submittedName>
        <fullName evidence="1">Sulfur carrier protein ThiS</fullName>
    </submittedName>
</protein>
<dbReference type="Gene3D" id="3.10.20.30">
    <property type="match status" value="1"/>
</dbReference>
<dbReference type="NCBIfam" id="TIGR01683">
    <property type="entry name" value="thiS"/>
    <property type="match status" value="1"/>
</dbReference>
<comment type="caution">
    <text evidence="1">The sequence shown here is derived from an EMBL/GenBank/DDBJ whole genome shotgun (WGS) entry which is preliminary data.</text>
</comment>
<sequence>MKLTVNGEEQAVSATTLAALLAELDYEPDFLATALNGELVPAIERAECALHDGDRIEILAPMQGG</sequence>
<dbReference type="InterPro" id="IPR012675">
    <property type="entry name" value="Beta-grasp_dom_sf"/>
</dbReference>
<dbReference type="OrthoDB" id="197113at2"/>
<dbReference type="InterPro" id="IPR003749">
    <property type="entry name" value="ThiS/MoaD-like"/>
</dbReference>
<dbReference type="PATRIC" id="fig|1231190.3.peg.1401"/>
<name>K2NYQ0_9HYPH</name>
<dbReference type="EMBL" id="AMSI01000004">
    <property type="protein sequence ID" value="EKF42994.1"/>
    <property type="molecule type" value="Genomic_DNA"/>
</dbReference>
<dbReference type="RefSeq" id="WP_009449894.1">
    <property type="nucleotide sequence ID" value="NZ_AMSI01000004.1"/>
</dbReference>
<dbReference type="eggNOG" id="COG2104">
    <property type="taxonomic scope" value="Bacteria"/>
</dbReference>
<evidence type="ECO:0000313" key="1">
    <source>
        <dbReference type="EMBL" id="EKF42994.1"/>
    </source>
</evidence>
<dbReference type="Pfam" id="PF02597">
    <property type="entry name" value="ThiS"/>
    <property type="match status" value="1"/>
</dbReference>
<dbReference type="Proteomes" id="UP000007374">
    <property type="component" value="Unassembled WGS sequence"/>
</dbReference>
<dbReference type="PANTHER" id="PTHR34472:SF1">
    <property type="entry name" value="SULFUR CARRIER PROTEIN THIS"/>
    <property type="match status" value="1"/>
</dbReference>
<gene>
    <name evidence="1" type="ORF">NA8A_06654</name>
</gene>
<proteinExistence type="predicted"/>
<dbReference type="PANTHER" id="PTHR34472">
    <property type="entry name" value="SULFUR CARRIER PROTEIN THIS"/>
    <property type="match status" value="1"/>
</dbReference>
<dbReference type="InterPro" id="IPR016155">
    <property type="entry name" value="Mopterin_synth/thiamin_S_b"/>
</dbReference>
<keyword evidence="2" id="KW-1185">Reference proteome</keyword>
<accession>K2NYQ0</accession>
<evidence type="ECO:0000313" key="2">
    <source>
        <dbReference type="Proteomes" id="UP000007374"/>
    </source>
</evidence>
<dbReference type="InterPro" id="IPR010035">
    <property type="entry name" value="Thi_S"/>
</dbReference>
<reference evidence="1 2" key="1">
    <citation type="journal article" date="2012" name="J. Bacteriol.">
        <title>Genome Sequence of Nitratireductor indicus Type Strain C115.</title>
        <authorList>
            <person name="Lai Q."/>
            <person name="Li G."/>
            <person name="Yu Z."/>
            <person name="Shao Z."/>
        </authorList>
    </citation>
    <scope>NUCLEOTIDE SEQUENCE [LARGE SCALE GENOMIC DNA]</scope>
    <source>
        <strain evidence="1 2">C115</strain>
    </source>
</reference>
<dbReference type="AlphaFoldDB" id="K2NYQ0"/>
<dbReference type="SUPFAM" id="SSF54285">
    <property type="entry name" value="MoaD/ThiS"/>
    <property type="match status" value="1"/>
</dbReference>
<organism evidence="1 2">
    <name type="scientific">Nitratireductor indicus C115</name>
    <dbReference type="NCBI Taxonomy" id="1231190"/>
    <lineage>
        <taxon>Bacteria</taxon>
        <taxon>Pseudomonadati</taxon>
        <taxon>Pseudomonadota</taxon>
        <taxon>Alphaproteobacteria</taxon>
        <taxon>Hyphomicrobiales</taxon>
        <taxon>Phyllobacteriaceae</taxon>
        <taxon>Nitratireductor</taxon>
    </lineage>
</organism>